<proteinExistence type="predicted"/>
<feature type="domain" description="CheW-like" evidence="1">
    <location>
        <begin position="6"/>
        <end position="167"/>
    </location>
</feature>
<dbReference type="Pfam" id="PF01584">
    <property type="entry name" value="CheW"/>
    <property type="match status" value="1"/>
</dbReference>
<evidence type="ECO:0000313" key="2">
    <source>
        <dbReference type="EMBL" id="WFN37782.1"/>
    </source>
</evidence>
<dbReference type="RefSeq" id="WP_278100622.1">
    <property type="nucleotide sequence ID" value="NZ_CP091092.1"/>
</dbReference>
<dbReference type="SUPFAM" id="SSF50341">
    <property type="entry name" value="CheW-like"/>
    <property type="match status" value="2"/>
</dbReference>
<keyword evidence="3" id="KW-1185">Reference proteome</keyword>
<dbReference type="GO" id="GO:0006935">
    <property type="term" value="P:chemotaxis"/>
    <property type="evidence" value="ECO:0007669"/>
    <property type="project" value="InterPro"/>
</dbReference>
<dbReference type="PANTHER" id="PTHR22617">
    <property type="entry name" value="CHEMOTAXIS SENSOR HISTIDINE KINASE-RELATED"/>
    <property type="match status" value="1"/>
</dbReference>
<protein>
    <submittedName>
        <fullName evidence="2">Chemotaxis protein CheW</fullName>
    </submittedName>
</protein>
<name>A0AAF0JN47_9EURY</name>
<dbReference type="EMBL" id="CP091092">
    <property type="protein sequence ID" value="WFN37782.1"/>
    <property type="molecule type" value="Genomic_DNA"/>
</dbReference>
<dbReference type="InterPro" id="IPR002545">
    <property type="entry name" value="CheW-lke_dom"/>
</dbReference>
<dbReference type="PROSITE" id="PS50851">
    <property type="entry name" value="CHEW"/>
    <property type="match status" value="2"/>
</dbReference>
<dbReference type="Gene3D" id="2.30.30.40">
    <property type="entry name" value="SH3 Domains"/>
    <property type="match status" value="1"/>
</dbReference>
<dbReference type="SMART" id="SM00260">
    <property type="entry name" value="CheW"/>
    <property type="match status" value="1"/>
</dbReference>
<dbReference type="GeneID" id="79949768"/>
<dbReference type="Proteomes" id="UP001218895">
    <property type="component" value="Chromosome"/>
</dbReference>
<reference evidence="2" key="1">
    <citation type="submission" date="2022-01" db="EMBL/GenBank/DDBJ databases">
        <title>Complete genome of Methanomicrobium antiquum DSM 21220.</title>
        <authorList>
            <person name="Chen S.-C."/>
            <person name="You Y.-T."/>
            <person name="Zhou Y.-Z."/>
            <person name="Lai M.-C."/>
        </authorList>
    </citation>
    <scope>NUCLEOTIDE SEQUENCE</scope>
    <source>
        <strain evidence="2">DSM 21220</strain>
    </source>
</reference>
<feature type="domain" description="CheW-like" evidence="1">
    <location>
        <begin position="272"/>
        <end position="414"/>
    </location>
</feature>
<dbReference type="InterPro" id="IPR039315">
    <property type="entry name" value="CheW"/>
</dbReference>
<sequence>MPEDLTDHVLLFIAGDLLCAIPLSKITFVLRMLDITQKSKTNDESSSKSNDDISREIEGFFSYHGEEIPVYSIINFFGEQVAKPSTTDNLIIIDSGSNEQFRHSSLWVRSIIGVYGREDLLTEKNHKKSEEHIKYDNNGLKIYIGDLATGVILLIEEPGRFIRYGSMGMFKNLLNMPEYEMIKNRNNIKYIKNNQSSMNYKEIVDSDTYNDSLQSKNSNELIIPKKENLKQNLAQFYTSDEKSITPKEIKKILDNRSKQIAKSQTESWEDETIDLLRFRIMYKEYAFEMKYIREVLIYDRLTPVPGVPEYISGIYALRGEIISLVDLRKFFSLPSTGITDLNIVIVLTNGQITFGILADYITDVGTIPAKKIKESDDIRYNADIRKYIKGIVDDSLIVFDAEALLLSHDMIIDD</sequence>
<dbReference type="GO" id="GO:0005829">
    <property type="term" value="C:cytosol"/>
    <property type="evidence" value="ECO:0007669"/>
    <property type="project" value="TreeGrafter"/>
</dbReference>
<evidence type="ECO:0000259" key="1">
    <source>
        <dbReference type="PROSITE" id="PS50851"/>
    </source>
</evidence>
<evidence type="ECO:0000313" key="3">
    <source>
        <dbReference type="Proteomes" id="UP001218895"/>
    </source>
</evidence>
<dbReference type="GO" id="GO:0007165">
    <property type="term" value="P:signal transduction"/>
    <property type="evidence" value="ECO:0007669"/>
    <property type="project" value="InterPro"/>
</dbReference>
<dbReference type="AlphaFoldDB" id="A0AAF0JN47"/>
<dbReference type="PANTHER" id="PTHR22617:SF23">
    <property type="entry name" value="CHEMOTAXIS PROTEIN CHEW"/>
    <property type="match status" value="1"/>
</dbReference>
<dbReference type="InterPro" id="IPR036061">
    <property type="entry name" value="CheW-like_dom_sf"/>
</dbReference>
<accession>A0AAF0JN47</accession>
<gene>
    <name evidence="2" type="ORF">L1994_05180</name>
</gene>
<dbReference type="KEGG" id="manq:L1994_05180"/>
<organism evidence="2 3">
    <name type="scientific">Methanomicrobium antiquum</name>
    <dbReference type="NCBI Taxonomy" id="487686"/>
    <lineage>
        <taxon>Archaea</taxon>
        <taxon>Methanobacteriati</taxon>
        <taxon>Methanobacteriota</taxon>
        <taxon>Stenosarchaea group</taxon>
        <taxon>Methanomicrobia</taxon>
        <taxon>Methanomicrobiales</taxon>
        <taxon>Methanomicrobiaceae</taxon>
        <taxon>Methanomicrobium</taxon>
    </lineage>
</organism>
<dbReference type="Gene3D" id="2.40.50.180">
    <property type="entry name" value="CheA-289, Domain 4"/>
    <property type="match status" value="1"/>
</dbReference>